<evidence type="ECO:0000313" key="7">
    <source>
        <dbReference type="EMBL" id="CDO52840.1"/>
    </source>
</evidence>
<keyword evidence="4" id="KW-1208">Phospholipid metabolism</keyword>
<dbReference type="EC" id="2.3.1.51" evidence="4"/>
<reference evidence="7" key="1">
    <citation type="submission" date="2014-03" db="EMBL/GenBank/DDBJ databases">
        <authorList>
            <person name="Casaregola S."/>
        </authorList>
    </citation>
    <scope>NUCLEOTIDE SEQUENCE [LARGE SCALE GENOMIC DNA]</scope>
    <source>
        <strain evidence="7">CLIB 918</strain>
    </source>
</reference>
<evidence type="ECO:0000313" key="8">
    <source>
        <dbReference type="Proteomes" id="UP000242525"/>
    </source>
</evidence>
<keyword evidence="4" id="KW-0443">Lipid metabolism</keyword>
<proteinExistence type="inferred from homology"/>
<organism evidence="7 8">
    <name type="scientific">Geotrichum candidum</name>
    <name type="common">Oospora lactis</name>
    <name type="synonym">Dipodascus geotrichum</name>
    <dbReference type="NCBI Taxonomy" id="1173061"/>
    <lineage>
        <taxon>Eukaryota</taxon>
        <taxon>Fungi</taxon>
        <taxon>Dikarya</taxon>
        <taxon>Ascomycota</taxon>
        <taxon>Saccharomycotina</taxon>
        <taxon>Dipodascomycetes</taxon>
        <taxon>Dipodascales</taxon>
        <taxon>Dipodascaceae</taxon>
        <taxon>Geotrichum</taxon>
    </lineage>
</organism>
<dbReference type="GO" id="GO:0005783">
    <property type="term" value="C:endoplasmic reticulum"/>
    <property type="evidence" value="ECO:0007669"/>
    <property type="project" value="TreeGrafter"/>
</dbReference>
<comment type="similarity">
    <text evidence="1 4">Belongs to the 1-acyl-sn-glycerol-3-phosphate acyltransferase family.</text>
</comment>
<evidence type="ECO:0000256" key="4">
    <source>
        <dbReference type="RuleBase" id="RU361267"/>
    </source>
</evidence>
<keyword evidence="4" id="KW-0444">Lipid biosynthesis</keyword>
<dbReference type="CDD" id="cd07989">
    <property type="entry name" value="LPLAT_AGPAT-like"/>
    <property type="match status" value="1"/>
</dbReference>
<dbReference type="Pfam" id="PF01553">
    <property type="entry name" value="Acyltransferase"/>
    <property type="match status" value="1"/>
</dbReference>
<protein>
    <recommendedName>
        <fullName evidence="4">1-acyl-sn-glycerol-3-phosphate acyltransferase</fullName>
        <ecNumber evidence="4">2.3.1.51</ecNumber>
    </recommendedName>
</protein>
<evidence type="ECO:0000256" key="2">
    <source>
        <dbReference type="ARBA" id="ARBA00022679"/>
    </source>
</evidence>
<feature type="domain" description="Phospholipid/glycerol acyltransferase" evidence="6">
    <location>
        <begin position="91"/>
        <end position="208"/>
    </location>
</feature>
<dbReference type="GO" id="GO:0016020">
    <property type="term" value="C:membrane"/>
    <property type="evidence" value="ECO:0007669"/>
    <property type="project" value="InterPro"/>
</dbReference>
<sequence length="291" mass="32306">MIQSVLLFTQKVTKYIKFYAKVSGIFAAFVGSAAYGTIAPILLSLVGKRLLTQYTVARLFYFLVHKITHLTIEIEDPHGYITDAAAPPTSSIILANHQNEIDVLLIGRLFPKYTTVTAKKILKYIPILGWFMTLSGSVFLDRSNRERSIQTLSAAVNTIQHTRQNLFLFPEGTRSYTPTPALLPLKKGAFHLAVEGQFPIIPVVVSNNAKIWRTATQDKVIPGGLIRVRVLEPIPTVGLTAADVNALVARVETLMRAEVEKLGYSEVHGLDNTNKIEEHRDIDEATPLIED</sequence>
<dbReference type="PANTHER" id="PTHR10434:SF11">
    <property type="entry name" value="1-ACYL-SN-GLYCEROL-3-PHOSPHATE ACYLTRANSFERASE"/>
    <property type="match status" value="1"/>
</dbReference>
<feature type="transmembrane region" description="Helical" evidence="5">
    <location>
        <begin position="18"/>
        <end position="43"/>
    </location>
</feature>
<keyword evidence="8" id="KW-1185">Reference proteome</keyword>
<name>A0A0J9X6P4_GEOCN</name>
<evidence type="ECO:0000256" key="1">
    <source>
        <dbReference type="ARBA" id="ARBA00008655"/>
    </source>
</evidence>
<dbReference type="GO" id="GO:0003841">
    <property type="term" value="F:1-acylglycerol-3-phosphate O-acyltransferase activity"/>
    <property type="evidence" value="ECO:0007669"/>
    <property type="project" value="UniProtKB-UniRule"/>
</dbReference>
<keyword evidence="5" id="KW-1133">Transmembrane helix</keyword>
<dbReference type="PANTHER" id="PTHR10434">
    <property type="entry name" value="1-ACYL-SN-GLYCEROL-3-PHOSPHATE ACYLTRANSFERASE"/>
    <property type="match status" value="1"/>
</dbReference>
<keyword evidence="4" id="KW-0594">Phospholipid biosynthesis</keyword>
<evidence type="ECO:0000256" key="3">
    <source>
        <dbReference type="ARBA" id="ARBA00023315"/>
    </source>
</evidence>
<comment type="domain">
    <text evidence="4">The HXXXXD motif is essential for acyltransferase activity and may constitute the binding site for the phosphate moiety of the glycerol-3-phosphate.</text>
</comment>
<evidence type="ECO:0000256" key="5">
    <source>
        <dbReference type="SAM" id="Phobius"/>
    </source>
</evidence>
<evidence type="ECO:0000259" key="6">
    <source>
        <dbReference type="SMART" id="SM00563"/>
    </source>
</evidence>
<dbReference type="EMBL" id="CCBN010000004">
    <property type="protein sequence ID" value="CDO52840.1"/>
    <property type="molecule type" value="Genomic_DNA"/>
</dbReference>
<dbReference type="GO" id="GO:0006654">
    <property type="term" value="P:phosphatidic acid biosynthetic process"/>
    <property type="evidence" value="ECO:0007669"/>
    <property type="project" value="TreeGrafter"/>
</dbReference>
<dbReference type="SUPFAM" id="SSF69593">
    <property type="entry name" value="Glycerol-3-phosphate (1)-acyltransferase"/>
    <property type="match status" value="1"/>
</dbReference>
<keyword evidence="2 4" id="KW-0808">Transferase</keyword>
<keyword evidence="5" id="KW-0812">Transmembrane</keyword>
<dbReference type="OrthoDB" id="202234at2759"/>
<dbReference type="InterPro" id="IPR002123">
    <property type="entry name" value="Plipid/glycerol_acylTrfase"/>
</dbReference>
<dbReference type="STRING" id="1173061.A0A0J9X6P4"/>
<gene>
    <name evidence="7" type="ORF">BN980_GECA04s00340g</name>
</gene>
<accession>A0A0J9X6P4</accession>
<comment type="caution">
    <text evidence="7">The sequence shown here is derived from an EMBL/GenBank/DDBJ whole genome shotgun (WGS) entry which is preliminary data.</text>
</comment>
<dbReference type="AlphaFoldDB" id="A0A0J9X6P4"/>
<keyword evidence="5" id="KW-0472">Membrane</keyword>
<keyword evidence="3 4" id="KW-0012">Acyltransferase</keyword>
<dbReference type="InterPro" id="IPR004552">
    <property type="entry name" value="AGP_acyltrans"/>
</dbReference>
<dbReference type="Proteomes" id="UP000242525">
    <property type="component" value="Unassembled WGS sequence"/>
</dbReference>
<comment type="catalytic activity">
    <reaction evidence="4">
        <text>a 1-acyl-sn-glycero-3-phosphate + an acyl-CoA = a 1,2-diacyl-sn-glycero-3-phosphate + CoA</text>
        <dbReference type="Rhea" id="RHEA:19709"/>
        <dbReference type="ChEBI" id="CHEBI:57287"/>
        <dbReference type="ChEBI" id="CHEBI:57970"/>
        <dbReference type="ChEBI" id="CHEBI:58342"/>
        <dbReference type="ChEBI" id="CHEBI:58608"/>
        <dbReference type="EC" id="2.3.1.51"/>
    </reaction>
</comment>
<dbReference type="NCBIfam" id="TIGR00530">
    <property type="entry name" value="AGP_acyltrn"/>
    <property type="match status" value="1"/>
</dbReference>
<dbReference type="SMART" id="SM00563">
    <property type="entry name" value="PlsC"/>
    <property type="match status" value="1"/>
</dbReference>